<evidence type="ECO:0000313" key="2">
    <source>
        <dbReference type="EMBL" id="MBB6521118.1"/>
    </source>
</evidence>
<comment type="caution">
    <text evidence="2">The sequence shown here is derived from an EMBL/GenBank/DDBJ whole genome shotgun (WGS) entry which is preliminary data.</text>
</comment>
<feature type="signal peptide" evidence="1">
    <location>
        <begin position="1"/>
        <end position="23"/>
    </location>
</feature>
<gene>
    <name evidence="2" type="ORF">HNR48_001396</name>
</gene>
<dbReference type="AlphaFoldDB" id="A0A7X0MV87"/>
<evidence type="ECO:0008006" key="4">
    <source>
        <dbReference type="Google" id="ProtNLM"/>
    </source>
</evidence>
<dbReference type="InParanoid" id="A0A7X0MV87"/>
<dbReference type="Proteomes" id="UP000528457">
    <property type="component" value="Unassembled WGS sequence"/>
</dbReference>
<keyword evidence="1" id="KW-0732">Signal</keyword>
<evidence type="ECO:0000313" key="3">
    <source>
        <dbReference type="Proteomes" id="UP000528457"/>
    </source>
</evidence>
<evidence type="ECO:0000256" key="1">
    <source>
        <dbReference type="SAM" id="SignalP"/>
    </source>
</evidence>
<dbReference type="EMBL" id="JACHHT010000001">
    <property type="protein sequence ID" value="MBB6521118.1"/>
    <property type="molecule type" value="Genomic_DNA"/>
</dbReference>
<organism evidence="2 3">
    <name type="scientific">Pseudoteredinibacter isoporae</name>
    <dbReference type="NCBI Taxonomy" id="570281"/>
    <lineage>
        <taxon>Bacteria</taxon>
        <taxon>Pseudomonadati</taxon>
        <taxon>Pseudomonadota</taxon>
        <taxon>Gammaproteobacteria</taxon>
        <taxon>Cellvibrionales</taxon>
        <taxon>Cellvibrionaceae</taxon>
        <taxon>Pseudoteredinibacter</taxon>
    </lineage>
</organism>
<protein>
    <recommendedName>
        <fullName evidence="4">Secreted protein</fullName>
    </recommendedName>
</protein>
<name>A0A7X0MV87_9GAMM</name>
<accession>A0A7X0MV87</accession>
<keyword evidence="3" id="KW-1185">Reference proteome</keyword>
<proteinExistence type="predicted"/>
<reference evidence="2 3" key="1">
    <citation type="submission" date="2020-08" db="EMBL/GenBank/DDBJ databases">
        <title>Genomic Encyclopedia of Type Strains, Phase IV (KMG-IV): sequencing the most valuable type-strain genomes for metagenomic binning, comparative biology and taxonomic classification.</title>
        <authorList>
            <person name="Goeker M."/>
        </authorList>
    </citation>
    <scope>NUCLEOTIDE SEQUENCE [LARGE SCALE GENOMIC DNA]</scope>
    <source>
        <strain evidence="2 3">DSM 22368</strain>
    </source>
</reference>
<sequence length="83" mass="8529">MFKSLYLTATCCLLVSICFNNHAASDPGSGLEFTDLGSTLRIDGCTGGTCPANLNIPGNLASAPGKPVTEIGDTHSKAPTFPQ</sequence>
<feature type="chain" id="PRO_5030785823" description="Secreted protein" evidence="1">
    <location>
        <begin position="24"/>
        <end position="83"/>
    </location>
</feature>